<reference evidence="1" key="1">
    <citation type="journal article" date="2018" name="DNA Res.">
        <title>Multiple hybrid de novo genome assembly of finger millet, an orphan allotetraploid crop.</title>
        <authorList>
            <person name="Hatakeyama M."/>
            <person name="Aluri S."/>
            <person name="Balachadran M.T."/>
            <person name="Sivarajan S.R."/>
            <person name="Patrignani A."/>
            <person name="Gruter S."/>
            <person name="Poveda L."/>
            <person name="Shimizu-Inatsugi R."/>
            <person name="Baeten J."/>
            <person name="Francoijs K.J."/>
            <person name="Nataraja K.N."/>
            <person name="Reddy Y.A.N."/>
            <person name="Phadnis S."/>
            <person name="Ravikumar R.L."/>
            <person name="Schlapbach R."/>
            <person name="Sreeman S.M."/>
            <person name="Shimizu K.K."/>
        </authorList>
    </citation>
    <scope>NUCLEOTIDE SEQUENCE</scope>
</reference>
<reference evidence="1" key="2">
    <citation type="submission" date="2021-12" db="EMBL/GenBank/DDBJ databases">
        <title>Resequencing data analysis of finger millet.</title>
        <authorList>
            <person name="Hatakeyama M."/>
            <person name="Aluri S."/>
            <person name="Balachadran M.T."/>
            <person name="Sivarajan S.R."/>
            <person name="Poveda L."/>
            <person name="Shimizu-Inatsugi R."/>
            <person name="Schlapbach R."/>
            <person name="Sreeman S.M."/>
            <person name="Shimizu K.K."/>
        </authorList>
    </citation>
    <scope>NUCLEOTIDE SEQUENCE</scope>
</reference>
<gene>
    <name evidence="1" type="primary">gb14263</name>
    <name evidence="1" type="ORF">PR202_gb14263</name>
</gene>
<dbReference type="Proteomes" id="UP001054889">
    <property type="component" value="Unassembled WGS sequence"/>
</dbReference>
<evidence type="ECO:0000313" key="2">
    <source>
        <dbReference type="Proteomes" id="UP001054889"/>
    </source>
</evidence>
<dbReference type="AlphaFoldDB" id="A0AAV5ESG8"/>
<organism evidence="1 2">
    <name type="scientific">Eleusine coracana subsp. coracana</name>
    <dbReference type="NCBI Taxonomy" id="191504"/>
    <lineage>
        <taxon>Eukaryota</taxon>
        <taxon>Viridiplantae</taxon>
        <taxon>Streptophyta</taxon>
        <taxon>Embryophyta</taxon>
        <taxon>Tracheophyta</taxon>
        <taxon>Spermatophyta</taxon>
        <taxon>Magnoliopsida</taxon>
        <taxon>Liliopsida</taxon>
        <taxon>Poales</taxon>
        <taxon>Poaceae</taxon>
        <taxon>PACMAD clade</taxon>
        <taxon>Chloridoideae</taxon>
        <taxon>Cynodonteae</taxon>
        <taxon>Eleusininae</taxon>
        <taxon>Eleusine</taxon>
    </lineage>
</organism>
<comment type="caution">
    <text evidence="1">The sequence shown here is derived from an EMBL/GenBank/DDBJ whole genome shotgun (WGS) entry which is preliminary data.</text>
</comment>
<name>A0AAV5ESG8_ELECO</name>
<protein>
    <submittedName>
        <fullName evidence="1">Uncharacterized protein</fullName>
    </submittedName>
</protein>
<keyword evidence="2" id="KW-1185">Reference proteome</keyword>
<evidence type="ECO:0000313" key="1">
    <source>
        <dbReference type="EMBL" id="GJN26338.1"/>
    </source>
</evidence>
<proteinExistence type="predicted"/>
<dbReference type="EMBL" id="BQKI01000079">
    <property type="protein sequence ID" value="GJN26338.1"/>
    <property type="molecule type" value="Genomic_DNA"/>
</dbReference>
<sequence>MRTLRGLSGRQSPWCSTVWGRRSTGNYLKALAFGSANPRDHPRITAVAREISRHLDRTLVPRGASARPATPGKLQRPILAQGLSCHRQVHVGVVLDLLPVKARRHYNGSCLTWTPPKTTLQDVLTASAASSTSSGLGGGGDPDEGFAIQLCRETLYMDRWYTITYNRW</sequence>
<accession>A0AAV5ESG8</accession>